<gene>
    <name evidence="2" type="ORF">NDU88_003370</name>
</gene>
<organism evidence="2 3">
    <name type="scientific">Pleurodeles waltl</name>
    <name type="common">Iberian ribbed newt</name>
    <dbReference type="NCBI Taxonomy" id="8319"/>
    <lineage>
        <taxon>Eukaryota</taxon>
        <taxon>Metazoa</taxon>
        <taxon>Chordata</taxon>
        <taxon>Craniata</taxon>
        <taxon>Vertebrata</taxon>
        <taxon>Euteleostomi</taxon>
        <taxon>Amphibia</taxon>
        <taxon>Batrachia</taxon>
        <taxon>Caudata</taxon>
        <taxon>Salamandroidea</taxon>
        <taxon>Salamandridae</taxon>
        <taxon>Pleurodelinae</taxon>
        <taxon>Pleurodeles</taxon>
    </lineage>
</organism>
<keyword evidence="3" id="KW-1185">Reference proteome</keyword>
<dbReference type="EMBL" id="JANPWB010000007">
    <property type="protein sequence ID" value="KAJ1171509.1"/>
    <property type="molecule type" value="Genomic_DNA"/>
</dbReference>
<evidence type="ECO:0000313" key="2">
    <source>
        <dbReference type="EMBL" id="KAJ1171509.1"/>
    </source>
</evidence>
<feature type="compositionally biased region" description="Basic residues" evidence="1">
    <location>
        <begin position="75"/>
        <end position="97"/>
    </location>
</feature>
<dbReference type="Proteomes" id="UP001066276">
    <property type="component" value="Chromosome 4_1"/>
</dbReference>
<sequence length="245" mass="27179">MAPSYASIFMDKLEDYIFVSINNKPLIGEGGDDASGSSDNREPEESLNLRQWHRRARPDRAPPRVKPTPTLGPNHKTRSGGLHHHRTLKKRLCKRGHREQETREVTRPGTVAHVPRPDLGTSDSESDTHLRPSDRSAARGTKFALDSTSGFGGMRTPREPRRITPYHGNGCDPRRGDTPGELPWGLSGVPTIHSRAQSSGEGRTEAAASEHTNWMLEVNIWASVPGAESLLLPGQWRGNRRILWA</sequence>
<feature type="compositionally biased region" description="Basic and acidic residues" evidence="1">
    <location>
        <begin position="126"/>
        <end position="137"/>
    </location>
</feature>
<dbReference type="AlphaFoldDB" id="A0AAV7T597"/>
<reference evidence="2" key="1">
    <citation type="journal article" date="2022" name="bioRxiv">
        <title>Sequencing and chromosome-scale assembly of the giantPleurodeles waltlgenome.</title>
        <authorList>
            <person name="Brown T."/>
            <person name="Elewa A."/>
            <person name="Iarovenko S."/>
            <person name="Subramanian E."/>
            <person name="Araus A.J."/>
            <person name="Petzold A."/>
            <person name="Susuki M."/>
            <person name="Suzuki K.-i.T."/>
            <person name="Hayashi T."/>
            <person name="Toyoda A."/>
            <person name="Oliveira C."/>
            <person name="Osipova E."/>
            <person name="Leigh N.D."/>
            <person name="Simon A."/>
            <person name="Yun M.H."/>
        </authorList>
    </citation>
    <scope>NUCLEOTIDE SEQUENCE</scope>
    <source>
        <strain evidence="2">20211129_DDA</strain>
        <tissue evidence="2">Liver</tissue>
    </source>
</reference>
<proteinExistence type="predicted"/>
<comment type="caution">
    <text evidence="2">The sequence shown here is derived from an EMBL/GenBank/DDBJ whole genome shotgun (WGS) entry which is preliminary data.</text>
</comment>
<feature type="region of interest" description="Disordered" evidence="1">
    <location>
        <begin position="27"/>
        <end position="176"/>
    </location>
</feature>
<accession>A0AAV7T597</accession>
<evidence type="ECO:0000313" key="3">
    <source>
        <dbReference type="Proteomes" id="UP001066276"/>
    </source>
</evidence>
<evidence type="ECO:0000256" key="1">
    <source>
        <dbReference type="SAM" id="MobiDB-lite"/>
    </source>
</evidence>
<protein>
    <submittedName>
        <fullName evidence="2">Uncharacterized protein</fullName>
    </submittedName>
</protein>
<name>A0AAV7T597_PLEWA</name>